<keyword evidence="2" id="KW-1185">Reference proteome</keyword>
<accession>A0ACB9BNZ7</accession>
<reference evidence="1 2" key="2">
    <citation type="journal article" date="2022" name="Mol. Ecol. Resour.">
        <title>The genomes of chicory, endive, great burdock and yacon provide insights into Asteraceae paleo-polyploidization history and plant inulin production.</title>
        <authorList>
            <person name="Fan W."/>
            <person name="Wang S."/>
            <person name="Wang H."/>
            <person name="Wang A."/>
            <person name="Jiang F."/>
            <person name="Liu H."/>
            <person name="Zhao H."/>
            <person name="Xu D."/>
            <person name="Zhang Y."/>
        </authorList>
    </citation>
    <scope>NUCLEOTIDE SEQUENCE [LARGE SCALE GENOMIC DNA]</scope>
    <source>
        <strain evidence="2">cv. Punajuju</strain>
        <tissue evidence="1">Leaves</tissue>
    </source>
</reference>
<dbReference type="Proteomes" id="UP001055811">
    <property type="component" value="Linkage Group LG06"/>
</dbReference>
<sequence>MGAVVKCKNCYHQITLFSSRFHPLSLSLSLSALLSCFLFKSHNSNGFDGTNSPANLSSKISSASTQSLFLPILFNQSVTVRGCAHFLFLDYIQTIHQVQVHCKVLMRVSWILTKVVVLFGIISS</sequence>
<gene>
    <name evidence="1" type="ORF">L2E82_35511</name>
</gene>
<evidence type="ECO:0000313" key="1">
    <source>
        <dbReference type="EMBL" id="KAI3723754.1"/>
    </source>
</evidence>
<dbReference type="EMBL" id="CM042014">
    <property type="protein sequence ID" value="KAI3723754.1"/>
    <property type="molecule type" value="Genomic_DNA"/>
</dbReference>
<protein>
    <submittedName>
        <fullName evidence="1">Uncharacterized protein</fullName>
    </submittedName>
</protein>
<name>A0ACB9BNZ7_CICIN</name>
<proteinExistence type="predicted"/>
<reference evidence="2" key="1">
    <citation type="journal article" date="2022" name="Mol. Ecol. Resour.">
        <title>The genomes of chicory, endive, great burdock and yacon provide insights into Asteraceae palaeo-polyploidization history and plant inulin production.</title>
        <authorList>
            <person name="Fan W."/>
            <person name="Wang S."/>
            <person name="Wang H."/>
            <person name="Wang A."/>
            <person name="Jiang F."/>
            <person name="Liu H."/>
            <person name="Zhao H."/>
            <person name="Xu D."/>
            <person name="Zhang Y."/>
        </authorList>
    </citation>
    <scope>NUCLEOTIDE SEQUENCE [LARGE SCALE GENOMIC DNA]</scope>
    <source>
        <strain evidence="2">cv. Punajuju</strain>
    </source>
</reference>
<evidence type="ECO:0000313" key="2">
    <source>
        <dbReference type="Proteomes" id="UP001055811"/>
    </source>
</evidence>
<organism evidence="1 2">
    <name type="scientific">Cichorium intybus</name>
    <name type="common">Chicory</name>
    <dbReference type="NCBI Taxonomy" id="13427"/>
    <lineage>
        <taxon>Eukaryota</taxon>
        <taxon>Viridiplantae</taxon>
        <taxon>Streptophyta</taxon>
        <taxon>Embryophyta</taxon>
        <taxon>Tracheophyta</taxon>
        <taxon>Spermatophyta</taxon>
        <taxon>Magnoliopsida</taxon>
        <taxon>eudicotyledons</taxon>
        <taxon>Gunneridae</taxon>
        <taxon>Pentapetalae</taxon>
        <taxon>asterids</taxon>
        <taxon>campanulids</taxon>
        <taxon>Asterales</taxon>
        <taxon>Asteraceae</taxon>
        <taxon>Cichorioideae</taxon>
        <taxon>Cichorieae</taxon>
        <taxon>Cichoriinae</taxon>
        <taxon>Cichorium</taxon>
    </lineage>
</organism>
<comment type="caution">
    <text evidence="1">The sequence shown here is derived from an EMBL/GenBank/DDBJ whole genome shotgun (WGS) entry which is preliminary data.</text>
</comment>